<dbReference type="EMBL" id="CAJHCQ010000035">
    <property type="protein sequence ID" value="CAD6561382.1"/>
    <property type="molecule type" value="Genomic_DNA"/>
</dbReference>
<evidence type="ECO:0000313" key="3">
    <source>
        <dbReference type="Proteomes" id="UP000656319"/>
    </source>
</evidence>
<evidence type="ECO:0000256" key="1">
    <source>
        <dbReference type="SAM" id="MobiDB-lite"/>
    </source>
</evidence>
<sequence>MVVRELARRAAPSPRPPAAPYASARATPQPHEKEGATPNANA</sequence>
<name>A0ABM8PB13_9BURK</name>
<organism evidence="2 3">
    <name type="scientific">Paraburkholderia hiiakae</name>
    <dbReference type="NCBI Taxonomy" id="1081782"/>
    <lineage>
        <taxon>Bacteria</taxon>
        <taxon>Pseudomonadati</taxon>
        <taxon>Pseudomonadota</taxon>
        <taxon>Betaproteobacteria</taxon>
        <taxon>Burkholderiales</taxon>
        <taxon>Burkholderiaceae</taxon>
        <taxon>Paraburkholderia</taxon>
    </lineage>
</organism>
<proteinExistence type="predicted"/>
<protein>
    <submittedName>
        <fullName evidence="2">Uncharacterized protein</fullName>
    </submittedName>
</protein>
<comment type="caution">
    <text evidence="2">The sequence shown here is derived from an EMBL/GenBank/DDBJ whole genome shotgun (WGS) entry which is preliminary data.</text>
</comment>
<gene>
    <name evidence="2" type="ORF">LMG27952_07442</name>
</gene>
<evidence type="ECO:0000313" key="2">
    <source>
        <dbReference type="EMBL" id="CAD6561382.1"/>
    </source>
</evidence>
<accession>A0ABM8PB13</accession>
<dbReference type="Proteomes" id="UP000656319">
    <property type="component" value="Unassembled WGS sequence"/>
</dbReference>
<reference evidence="2 3" key="1">
    <citation type="submission" date="2020-10" db="EMBL/GenBank/DDBJ databases">
        <authorList>
            <person name="Peeters C."/>
        </authorList>
    </citation>
    <scope>NUCLEOTIDE SEQUENCE [LARGE SCALE GENOMIC DNA]</scope>
    <source>
        <strain evidence="2 3">LMG 27952</strain>
    </source>
</reference>
<feature type="region of interest" description="Disordered" evidence="1">
    <location>
        <begin position="1"/>
        <end position="42"/>
    </location>
</feature>
<keyword evidence="3" id="KW-1185">Reference proteome</keyword>